<evidence type="ECO:0000256" key="2">
    <source>
        <dbReference type="ARBA" id="ARBA00008520"/>
    </source>
</evidence>
<protein>
    <submittedName>
        <fullName evidence="6">Sugar ABC transporter substrate-binding protein</fullName>
    </submittedName>
</protein>
<keyword evidence="7" id="KW-1185">Reference proteome</keyword>
<keyword evidence="4 5" id="KW-0732">Signal</keyword>
<evidence type="ECO:0000313" key="6">
    <source>
        <dbReference type="EMBL" id="AWY97332.1"/>
    </source>
</evidence>
<dbReference type="RefSeq" id="WP_111918375.1">
    <property type="nucleotide sequence ID" value="NZ_CAUWHR010000005.1"/>
</dbReference>
<dbReference type="InterPro" id="IPR006059">
    <property type="entry name" value="SBP"/>
</dbReference>
<keyword evidence="3" id="KW-0813">Transport</keyword>
<dbReference type="Proteomes" id="UP000250003">
    <property type="component" value="Chromosome"/>
</dbReference>
<feature type="chain" id="PRO_5038840725" evidence="5">
    <location>
        <begin position="22"/>
        <end position="431"/>
    </location>
</feature>
<evidence type="ECO:0000256" key="1">
    <source>
        <dbReference type="ARBA" id="ARBA00004196"/>
    </source>
</evidence>
<feature type="signal peptide" evidence="5">
    <location>
        <begin position="1"/>
        <end position="21"/>
    </location>
</feature>
<dbReference type="Gene3D" id="3.40.190.10">
    <property type="entry name" value="Periplasmic binding protein-like II"/>
    <property type="match status" value="1"/>
</dbReference>
<evidence type="ECO:0000256" key="4">
    <source>
        <dbReference type="ARBA" id="ARBA00022729"/>
    </source>
</evidence>
<comment type="similarity">
    <text evidence="2">Belongs to the bacterial solute-binding protein 1 family.</text>
</comment>
<dbReference type="EMBL" id="CP030280">
    <property type="protein sequence ID" value="AWY97332.1"/>
    <property type="molecule type" value="Genomic_DNA"/>
</dbReference>
<dbReference type="PROSITE" id="PS51257">
    <property type="entry name" value="PROKAR_LIPOPROTEIN"/>
    <property type="match status" value="1"/>
</dbReference>
<dbReference type="AlphaFoldDB" id="A0A2Z4U8G8"/>
<sequence>MKARKAVAMGLIAAMSVGMLAGCGGEKKEEGKETADGKQKLTISTWDNDTSPQFKAAVEVFQEKHPDVEIEYIDTAANEYNNKLTVMLAGGDPDPDVIFVKDMGTQLSMQQKGQIACLDEYIKKDNLDLSVYNGTAEDLQIDGSSYTLPYRSDWYVLYYNKDLFDKANVPYPGNDMTWDEYEELARKMTSGEGNDKIYGTHNHNWMALVCNWAIQDGKNTLVSDDYSFLKPAYEQALRMQEDGIIQDYATIKTGNLHYSSVFEQQQCAMMPMGTWFIANLIQAQNAGELDFNWGFATIPHPEGVEAGNSVGAVTPVAINANSDQKDLAWEFIKCATSEETAEKLAEQGILTVIQNDAIMEKVTSVKGFPEGCEEALELKGMVFDRPLDKNIEKIRKAVEEEHDLIMIGEESIDDGLKNMTERVKEIREANP</sequence>
<dbReference type="OrthoDB" id="362670at2"/>
<gene>
    <name evidence="6" type="ORF">DQQ01_03280</name>
</gene>
<dbReference type="SUPFAM" id="SSF53850">
    <property type="entry name" value="Periplasmic binding protein-like II"/>
    <property type="match status" value="1"/>
</dbReference>
<accession>A0A2Z4U8G8</accession>
<dbReference type="PANTHER" id="PTHR43649:SF31">
    <property type="entry name" value="SN-GLYCEROL-3-PHOSPHATE-BINDING PERIPLASMIC PROTEIN UGPB"/>
    <property type="match status" value="1"/>
</dbReference>
<comment type="subcellular location">
    <subcellularLocation>
        <location evidence="1">Cell envelope</location>
    </subcellularLocation>
</comment>
<organism evidence="6 7">
    <name type="scientific">Blautia argi</name>
    <dbReference type="NCBI Taxonomy" id="1912897"/>
    <lineage>
        <taxon>Bacteria</taxon>
        <taxon>Bacillati</taxon>
        <taxon>Bacillota</taxon>
        <taxon>Clostridia</taxon>
        <taxon>Lachnospirales</taxon>
        <taxon>Lachnospiraceae</taxon>
        <taxon>Blautia</taxon>
    </lineage>
</organism>
<evidence type="ECO:0000256" key="5">
    <source>
        <dbReference type="SAM" id="SignalP"/>
    </source>
</evidence>
<dbReference type="Pfam" id="PF01547">
    <property type="entry name" value="SBP_bac_1"/>
    <property type="match status" value="1"/>
</dbReference>
<dbReference type="InterPro" id="IPR050490">
    <property type="entry name" value="Bact_solute-bd_prot1"/>
</dbReference>
<dbReference type="GO" id="GO:0030313">
    <property type="term" value="C:cell envelope"/>
    <property type="evidence" value="ECO:0007669"/>
    <property type="project" value="UniProtKB-SubCell"/>
</dbReference>
<dbReference type="KEGG" id="blau:DQQ01_03280"/>
<proteinExistence type="inferred from homology"/>
<reference evidence="7" key="1">
    <citation type="submission" date="2018-06" db="EMBL/GenBank/DDBJ databases">
        <title>Description of Blautia argi sp. nov., a new anaerobic isolated from dog feces.</title>
        <authorList>
            <person name="Chang Y.-H."/>
            <person name="Paek J."/>
            <person name="Shin Y."/>
        </authorList>
    </citation>
    <scope>NUCLEOTIDE SEQUENCE [LARGE SCALE GENOMIC DNA]</scope>
    <source>
        <strain evidence="7">KCTC 15426</strain>
    </source>
</reference>
<name>A0A2Z4U8G8_9FIRM</name>
<dbReference type="PANTHER" id="PTHR43649">
    <property type="entry name" value="ARABINOSE-BINDING PROTEIN-RELATED"/>
    <property type="match status" value="1"/>
</dbReference>
<dbReference type="CDD" id="cd13585">
    <property type="entry name" value="PBP2_TMBP_like"/>
    <property type="match status" value="1"/>
</dbReference>
<evidence type="ECO:0000313" key="7">
    <source>
        <dbReference type="Proteomes" id="UP000250003"/>
    </source>
</evidence>
<evidence type="ECO:0000256" key="3">
    <source>
        <dbReference type="ARBA" id="ARBA00022448"/>
    </source>
</evidence>